<keyword evidence="9" id="KW-1185">Reference proteome</keyword>
<proteinExistence type="predicted"/>
<dbReference type="SUPFAM" id="SSF48726">
    <property type="entry name" value="Immunoglobulin"/>
    <property type="match status" value="1"/>
</dbReference>
<dbReference type="Gene3D" id="2.60.40.10">
    <property type="entry name" value="Immunoglobulins"/>
    <property type="match status" value="1"/>
</dbReference>
<evidence type="ECO:0000256" key="1">
    <source>
        <dbReference type="ARBA" id="ARBA00022729"/>
    </source>
</evidence>
<name>A0A674J6Z0_9SAUR</name>
<feature type="domain" description="Ig-like" evidence="7">
    <location>
        <begin position="43"/>
        <end position="155"/>
    </location>
</feature>
<dbReference type="InterPro" id="IPR051287">
    <property type="entry name" value="TCR_variable_region"/>
</dbReference>
<keyword evidence="1" id="KW-0732">Signal</keyword>
<dbReference type="InParanoid" id="A0A674J6Z0"/>
<dbReference type="InterPro" id="IPR007110">
    <property type="entry name" value="Ig-like_dom"/>
</dbReference>
<protein>
    <recommendedName>
        <fullName evidence="7">Ig-like domain-containing protein</fullName>
    </recommendedName>
</protein>
<dbReference type="InterPro" id="IPR013106">
    <property type="entry name" value="Ig_V-set"/>
</dbReference>
<dbReference type="SMART" id="SM00406">
    <property type="entry name" value="IGv"/>
    <property type="match status" value="1"/>
</dbReference>
<keyword evidence="2" id="KW-1064">Adaptive immunity</keyword>
<evidence type="ECO:0000256" key="3">
    <source>
        <dbReference type="ARBA" id="ARBA00023170"/>
    </source>
</evidence>
<dbReference type="GeneTree" id="ENSGT00940000154455"/>
<dbReference type="Pfam" id="PF07686">
    <property type="entry name" value="V-set"/>
    <property type="match status" value="1"/>
</dbReference>
<reference evidence="8" key="1">
    <citation type="submission" date="2025-08" db="UniProtKB">
        <authorList>
            <consortium name="Ensembl"/>
        </authorList>
    </citation>
    <scope>IDENTIFICATION</scope>
</reference>
<dbReference type="PANTHER" id="PTHR19367:SF18">
    <property type="entry name" value="T CELL RECEPTOR ALPHA VARIABLE 16"/>
    <property type="match status" value="1"/>
</dbReference>
<keyword evidence="3" id="KW-0675">Receptor</keyword>
<evidence type="ECO:0000256" key="5">
    <source>
        <dbReference type="ARBA" id="ARBA00043266"/>
    </source>
</evidence>
<evidence type="ECO:0000259" key="7">
    <source>
        <dbReference type="PROSITE" id="PS50835"/>
    </source>
</evidence>
<evidence type="ECO:0000256" key="4">
    <source>
        <dbReference type="ARBA" id="ARBA00023319"/>
    </source>
</evidence>
<accession>A0A674J6Z0</accession>
<dbReference type="PROSITE" id="PS50835">
    <property type="entry name" value="IG_LIKE"/>
    <property type="match status" value="1"/>
</dbReference>
<dbReference type="Proteomes" id="UP000472274">
    <property type="component" value="Unplaced"/>
</dbReference>
<dbReference type="AlphaFoldDB" id="A0A674J6Z0"/>
<dbReference type="PANTHER" id="PTHR19367">
    <property type="entry name" value="T-CELL RECEPTOR ALPHA CHAIN V REGION"/>
    <property type="match status" value="1"/>
</dbReference>
<sequence length="183" mass="20658">VGNKKGFPQITGYRDLNHLGNFKYSHPKVIVFRINICSSPPPPEVTFGDSVTQTEDTAIVKEGAPLVIECTYETILFPYLLWYIQHPHKAPKLWLRDKTSGGGHDEGDKSRRGFSATPDKQGKTFHLKKSSSEQRDSAVYYCAMSDTVIAPSRVSGLLQTLLQRKVEVGSYENFPCRYFHPNH</sequence>
<dbReference type="Ensembl" id="ENSTMTT00000015752.1">
    <property type="protein sequence ID" value="ENSTMTP00000015204.1"/>
    <property type="gene ID" value="ENSTMTG00000011132.1"/>
</dbReference>
<dbReference type="InterPro" id="IPR036179">
    <property type="entry name" value="Ig-like_dom_sf"/>
</dbReference>
<evidence type="ECO:0000256" key="6">
    <source>
        <dbReference type="SAM" id="MobiDB-lite"/>
    </source>
</evidence>
<keyword evidence="5" id="KW-0391">Immunity</keyword>
<keyword evidence="5" id="KW-1279">T cell receptor</keyword>
<reference evidence="8" key="2">
    <citation type="submission" date="2025-09" db="UniProtKB">
        <authorList>
            <consortium name="Ensembl"/>
        </authorList>
    </citation>
    <scope>IDENTIFICATION</scope>
</reference>
<evidence type="ECO:0000256" key="2">
    <source>
        <dbReference type="ARBA" id="ARBA00023130"/>
    </source>
</evidence>
<feature type="compositionally biased region" description="Basic and acidic residues" evidence="6">
    <location>
        <begin position="99"/>
        <end position="111"/>
    </location>
</feature>
<feature type="region of interest" description="Disordered" evidence="6">
    <location>
        <begin position="99"/>
        <end position="130"/>
    </location>
</feature>
<organism evidence="8 9">
    <name type="scientific">Terrapene triunguis</name>
    <name type="common">Three-toed box turtle</name>
    <dbReference type="NCBI Taxonomy" id="2587831"/>
    <lineage>
        <taxon>Eukaryota</taxon>
        <taxon>Metazoa</taxon>
        <taxon>Chordata</taxon>
        <taxon>Craniata</taxon>
        <taxon>Vertebrata</taxon>
        <taxon>Euteleostomi</taxon>
        <taxon>Archelosauria</taxon>
        <taxon>Testudinata</taxon>
        <taxon>Testudines</taxon>
        <taxon>Cryptodira</taxon>
        <taxon>Durocryptodira</taxon>
        <taxon>Testudinoidea</taxon>
        <taxon>Emydidae</taxon>
        <taxon>Terrapene</taxon>
    </lineage>
</organism>
<keyword evidence="4" id="KW-0393">Immunoglobulin domain</keyword>
<evidence type="ECO:0000313" key="8">
    <source>
        <dbReference type="Ensembl" id="ENSTMTP00000015204.1"/>
    </source>
</evidence>
<dbReference type="GO" id="GO:0042101">
    <property type="term" value="C:T cell receptor complex"/>
    <property type="evidence" value="ECO:0007669"/>
    <property type="project" value="UniProtKB-KW"/>
</dbReference>
<dbReference type="InterPro" id="IPR013783">
    <property type="entry name" value="Ig-like_fold"/>
</dbReference>
<evidence type="ECO:0000313" key="9">
    <source>
        <dbReference type="Proteomes" id="UP000472274"/>
    </source>
</evidence>
<dbReference type="GO" id="GO:0002250">
    <property type="term" value="P:adaptive immune response"/>
    <property type="evidence" value="ECO:0007669"/>
    <property type="project" value="UniProtKB-KW"/>
</dbReference>